<dbReference type="PANTHER" id="PTHR35561">
    <property type="entry name" value="RNA 2',3'-CYCLIC PHOSPHODIESTERASE"/>
    <property type="match status" value="1"/>
</dbReference>
<name>A0A4R6H4I5_9BACT</name>
<dbReference type="Proteomes" id="UP000294848">
    <property type="component" value="Unassembled WGS sequence"/>
</dbReference>
<dbReference type="GO" id="GO:0016874">
    <property type="term" value="F:ligase activity"/>
    <property type="evidence" value="ECO:0007669"/>
    <property type="project" value="UniProtKB-KW"/>
</dbReference>
<dbReference type="SUPFAM" id="SSF55144">
    <property type="entry name" value="LigT-like"/>
    <property type="match status" value="1"/>
</dbReference>
<dbReference type="GO" id="GO:0004113">
    <property type="term" value="F:2',3'-cyclic-nucleotide 3'-phosphodiesterase activity"/>
    <property type="evidence" value="ECO:0007669"/>
    <property type="project" value="InterPro"/>
</dbReference>
<proteinExistence type="inferred from homology"/>
<dbReference type="PANTHER" id="PTHR35561:SF1">
    <property type="entry name" value="RNA 2',3'-CYCLIC PHOSPHODIESTERASE"/>
    <property type="match status" value="1"/>
</dbReference>
<feature type="active site" description="Proton donor" evidence="2">
    <location>
        <position position="43"/>
    </location>
</feature>
<evidence type="ECO:0000313" key="4">
    <source>
        <dbReference type="Proteomes" id="UP000294848"/>
    </source>
</evidence>
<comment type="function">
    <text evidence="2">Hydrolyzes RNA 2',3'-cyclic phosphodiester to an RNA 2'-phosphomonoester.</text>
</comment>
<dbReference type="NCBIfam" id="TIGR02258">
    <property type="entry name" value="2_5_ligase"/>
    <property type="match status" value="1"/>
</dbReference>
<feature type="short sequence motif" description="HXTX 1" evidence="2">
    <location>
        <begin position="43"/>
        <end position="46"/>
    </location>
</feature>
<dbReference type="InterPro" id="IPR009097">
    <property type="entry name" value="Cyclic_Pdiesterase"/>
</dbReference>
<feature type="active site" description="Proton acceptor" evidence="2">
    <location>
        <position position="128"/>
    </location>
</feature>
<dbReference type="RefSeq" id="WP_133464902.1">
    <property type="nucleotide sequence ID" value="NZ_SNWI01000004.1"/>
</dbReference>
<comment type="catalytic activity">
    <reaction evidence="2">
        <text>a 3'-end 2',3'-cyclophospho-ribonucleotide-RNA + H2O = a 3'-end 2'-phospho-ribonucleotide-RNA + H(+)</text>
        <dbReference type="Rhea" id="RHEA:11828"/>
        <dbReference type="Rhea" id="RHEA-COMP:10464"/>
        <dbReference type="Rhea" id="RHEA-COMP:17353"/>
        <dbReference type="ChEBI" id="CHEBI:15377"/>
        <dbReference type="ChEBI" id="CHEBI:15378"/>
        <dbReference type="ChEBI" id="CHEBI:83064"/>
        <dbReference type="ChEBI" id="CHEBI:173113"/>
        <dbReference type="EC" id="3.1.4.58"/>
    </reaction>
</comment>
<feature type="short sequence motif" description="HXTX 2" evidence="2">
    <location>
        <begin position="128"/>
        <end position="131"/>
    </location>
</feature>
<dbReference type="Pfam" id="PF13563">
    <property type="entry name" value="2_5_RNA_ligase2"/>
    <property type="match status" value="1"/>
</dbReference>
<dbReference type="HAMAP" id="MF_01940">
    <property type="entry name" value="RNA_CPDase"/>
    <property type="match status" value="1"/>
</dbReference>
<dbReference type="InterPro" id="IPR004175">
    <property type="entry name" value="RNA_CPDase"/>
</dbReference>
<evidence type="ECO:0000256" key="1">
    <source>
        <dbReference type="ARBA" id="ARBA00022801"/>
    </source>
</evidence>
<evidence type="ECO:0000313" key="3">
    <source>
        <dbReference type="EMBL" id="TDO02648.1"/>
    </source>
</evidence>
<gene>
    <name evidence="3" type="ORF">DET52_104113</name>
</gene>
<reference evidence="3 4" key="1">
    <citation type="submission" date="2019-03" db="EMBL/GenBank/DDBJ databases">
        <title>Freshwater and sediment microbial communities from various areas in North America, analyzing microbe dynamics in response to fracking.</title>
        <authorList>
            <person name="Lamendella R."/>
        </authorList>
    </citation>
    <scope>NUCLEOTIDE SEQUENCE [LARGE SCALE GENOMIC DNA]</scope>
    <source>
        <strain evidence="3 4">114D</strain>
    </source>
</reference>
<organism evidence="3 4">
    <name type="scientific">Sunxiuqinia elliptica</name>
    <dbReference type="NCBI Taxonomy" id="655355"/>
    <lineage>
        <taxon>Bacteria</taxon>
        <taxon>Pseudomonadati</taxon>
        <taxon>Bacteroidota</taxon>
        <taxon>Bacteroidia</taxon>
        <taxon>Marinilabiliales</taxon>
        <taxon>Prolixibacteraceae</taxon>
        <taxon>Sunxiuqinia</taxon>
    </lineage>
</organism>
<dbReference type="GO" id="GO:0008664">
    <property type="term" value="F:RNA 2',3'-cyclic 3'-phosphodiesterase activity"/>
    <property type="evidence" value="ECO:0007669"/>
    <property type="project" value="UniProtKB-EC"/>
</dbReference>
<dbReference type="EC" id="3.1.4.58" evidence="2"/>
<comment type="caution">
    <text evidence="3">The sequence shown here is derived from an EMBL/GenBank/DDBJ whole genome shotgun (WGS) entry which is preliminary data.</text>
</comment>
<keyword evidence="3" id="KW-0436">Ligase</keyword>
<accession>A0A4R6H4I5</accession>
<dbReference type="OrthoDB" id="9789350at2"/>
<dbReference type="Gene3D" id="3.90.1140.10">
    <property type="entry name" value="Cyclic phosphodiesterase"/>
    <property type="match status" value="1"/>
</dbReference>
<dbReference type="AlphaFoldDB" id="A0A4R6H4I5"/>
<keyword evidence="1 2" id="KW-0378">Hydrolase</keyword>
<evidence type="ECO:0000256" key="2">
    <source>
        <dbReference type="HAMAP-Rule" id="MF_01940"/>
    </source>
</evidence>
<sequence length="192" mass="21829">MNVKRVFIAVKIEPYSALQEALRQLKEALRNEGIRWVAPDLFHVTLRFLGSISDEKIEVVKSLLADFVLDKQAFSFKMKGFGFFSHKGSPSVIFQQVESAKSLTSLSQELKVRLKALGVTTSEKYTPHLTLGRMKKLKDRQAFQKELANWAELPERAVDVSEIRFYESELTSSGSVYRLLGRYLLQDPAGDN</sequence>
<protein>
    <recommendedName>
        <fullName evidence="2">RNA 2',3'-cyclic phosphodiesterase</fullName>
        <shortName evidence="2">RNA 2',3'-CPDase</shortName>
        <ecNumber evidence="2">3.1.4.58</ecNumber>
    </recommendedName>
</protein>
<dbReference type="EMBL" id="SNWI01000004">
    <property type="protein sequence ID" value="TDO02648.1"/>
    <property type="molecule type" value="Genomic_DNA"/>
</dbReference>
<comment type="similarity">
    <text evidence="2">Belongs to the 2H phosphoesterase superfamily. ThpR family.</text>
</comment>